<evidence type="ECO:0000313" key="4">
    <source>
        <dbReference type="EMBL" id="KAH7077381.1"/>
    </source>
</evidence>
<dbReference type="PRINTS" id="PR00081">
    <property type="entry name" value="GDHRDH"/>
</dbReference>
<dbReference type="PANTHER" id="PTHR43544:SF7">
    <property type="entry name" value="NADB-LER2"/>
    <property type="match status" value="1"/>
</dbReference>
<keyword evidence="5" id="KW-1185">Reference proteome</keyword>
<gene>
    <name evidence="4" type="ORF">FB567DRAFT_632244</name>
</gene>
<evidence type="ECO:0000256" key="3">
    <source>
        <dbReference type="ARBA" id="ARBA00023002"/>
    </source>
</evidence>
<dbReference type="InterPro" id="IPR002347">
    <property type="entry name" value="SDR_fam"/>
</dbReference>
<reference evidence="4" key="1">
    <citation type="journal article" date="2021" name="Nat. Commun.">
        <title>Genetic determinants of endophytism in the Arabidopsis root mycobiome.</title>
        <authorList>
            <person name="Mesny F."/>
            <person name="Miyauchi S."/>
            <person name="Thiergart T."/>
            <person name="Pickel B."/>
            <person name="Atanasova L."/>
            <person name="Karlsson M."/>
            <person name="Huettel B."/>
            <person name="Barry K.W."/>
            <person name="Haridas S."/>
            <person name="Chen C."/>
            <person name="Bauer D."/>
            <person name="Andreopoulos W."/>
            <person name="Pangilinan J."/>
            <person name="LaButti K."/>
            <person name="Riley R."/>
            <person name="Lipzen A."/>
            <person name="Clum A."/>
            <person name="Drula E."/>
            <person name="Henrissat B."/>
            <person name="Kohler A."/>
            <person name="Grigoriev I.V."/>
            <person name="Martin F.M."/>
            <person name="Hacquard S."/>
        </authorList>
    </citation>
    <scope>NUCLEOTIDE SEQUENCE</scope>
    <source>
        <strain evidence="4">MPI-SDFR-AT-0120</strain>
    </source>
</reference>
<dbReference type="InterPro" id="IPR036291">
    <property type="entry name" value="NAD(P)-bd_dom_sf"/>
</dbReference>
<name>A0A8K0VV82_9PLEO</name>
<sequence>MSSKTVMITGANRGIGKGLVAVYLADPNTTVVASVRDPAHSTSQTLLDVPKAEGSKLVLIQITDVASSAAIQKGISVLKTEHGISALDIFIGNAGAAELSNQLTQTEPSELQKFIDINAYGTLQLFKAVLPLLRASSGTGKFMYMSSAGGSLTTMQNVVPLSAYGASKALGNYLVKWLSQENTDTVIWCQHPGMVSSEMGAMGFKALLDQGIDVMEHVITVEKSTALMKQVIDGATVEKTQGKFLGPDGEEIPW</sequence>
<organism evidence="4 5">
    <name type="scientific">Paraphoma chrysanthemicola</name>
    <dbReference type="NCBI Taxonomy" id="798071"/>
    <lineage>
        <taxon>Eukaryota</taxon>
        <taxon>Fungi</taxon>
        <taxon>Dikarya</taxon>
        <taxon>Ascomycota</taxon>
        <taxon>Pezizomycotina</taxon>
        <taxon>Dothideomycetes</taxon>
        <taxon>Pleosporomycetidae</taxon>
        <taxon>Pleosporales</taxon>
        <taxon>Pleosporineae</taxon>
        <taxon>Phaeosphaeriaceae</taxon>
        <taxon>Paraphoma</taxon>
    </lineage>
</organism>
<protein>
    <recommendedName>
        <fullName evidence="6">Aflatoxin biosynthesis ketoreductase nor-1</fullName>
    </recommendedName>
</protein>
<proteinExistence type="inferred from homology"/>
<dbReference type="GO" id="GO:0005737">
    <property type="term" value="C:cytoplasm"/>
    <property type="evidence" value="ECO:0007669"/>
    <property type="project" value="TreeGrafter"/>
</dbReference>
<comment type="similarity">
    <text evidence="1">Belongs to the short-chain dehydrogenases/reductases (SDR) family.</text>
</comment>
<evidence type="ECO:0008006" key="6">
    <source>
        <dbReference type="Google" id="ProtNLM"/>
    </source>
</evidence>
<dbReference type="OrthoDB" id="9876299at2759"/>
<dbReference type="Gene3D" id="3.40.50.720">
    <property type="entry name" value="NAD(P)-binding Rossmann-like Domain"/>
    <property type="match status" value="1"/>
</dbReference>
<evidence type="ECO:0000256" key="2">
    <source>
        <dbReference type="ARBA" id="ARBA00022857"/>
    </source>
</evidence>
<accession>A0A8K0VV82</accession>
<evidence type="ECO:0000256" key="1">
    <source>
        <dbReference type="ARBA" id="ARBA00006484"/>
    </source>
</evidence>
<dbReference type="Proteomes" id="UP000813461">
    <property type="component" value="Unassembled WGS sequence"/>
</dbReference>
<dbReference type="AlphaFoldDB" id="A0A8K0VV82"/>
<dbReference type="InterPro" id="IPR051468">
    <property type="entry name" value="Fungal_SecMetab_SDRs"/>
</dbReference>
<comment type="caution">
    <text evidence="4">The sequence shown here is derived from an EMBL/GenBank/DDBJ whole genome shotgun (WGS) entry which is preliminary data.</text>
</comment>
<dbReference type="GO" id="GO:0016491">
    <property type="term" value="F:oxidoreductase activity"/>
    <property type="evidence" value="ECO:0007669"/>
    <property type="project" value="UniProtKB-KW"/>
</dbReference>
<dbReference type="SUPFAM" id="SSF51735">
    <property type="entry name" value="NAD(P)-binding Rossmann-fold domains"/>
    <property type="match status" value="1"/>
</dbReference>
<dbReference type="PANTHER" id="PTHR43544">
    <property type="entry name" value="SHORT-CHAIN DEHYDROGENASE/REDUCTASE"/>
    <property type="match status" value="1"/>
</dbReference>
<dbReference type="Pfam" id="PF00106">
    <property type="entry name" value="adh_short"/>
    <property type="match status" value="1"/>
</dbReference>
<evidence type="ECO:0000313" key="5">
    <source>
        <dbReference type="Proteomes" id="UP000813461"/>
    </source>
</evidence>
<keyword evidence="3" id="KW-0560">Oxidoreductase</keyword>
<dbReference type="EMBL" id="JAGMVJ010000018">
    <property type="protein sequence ID" value="KAH7077381.1"/>
    <property type="molecule type" value="Genomic_DNA"/>
</dbReference>
<keyword evidence="2" id="KW-0521">NADP</keyword>